<dbReference type="Pfam" id="PF13714">
    <property type="entry name" value="PEP_mutase"/>
    <property type="match status" value="1"/>
</dbReference>
<dbReference type="InterPro" id="IPR015813">
    <property type="entry name" value="Pyrv/PenolPyrv_kinase-like_dom"/>
</dbReference>
<dbReference type="InterPro" id="IPR039556">
    <property type="entry name" value="ICL/PEPM"/>
</dbReference>
<dbReference type="InterPro" id="IPR040442">
    <property type="entry name" value="Pyrv_kinase-like_dom_sf"/>
</dbReference>
<sequence length="290" mass="31179">MAHNDMGTSTANALRRSLSQPATLLMPNVWDVQTARIAREAKFPVIGTSSAAIAAMLGSEDAEGADREEMLHWAGRIVRAAAPAAVNVDLESGYGLTVPELIETVQALGCAGINLEDTDHEHDRLLSSEDQANRLSSLAEGLAELPGHPVLTARVDPMLDVLHSDGRGDSPRTEAAVTEAIDRARAYLDAGADVVFPIGLHSPHQFRRFLAHVPAKRTALLFPFTDPRIGVIRGLGVSRISFGGTPREATDTYLRRRLGRLGDRSSPARRLANIAGDAVGRLLRPKIARD</sequence>
<reference evidence="1 2" key="1">
    <citation type="journal article" date="2014" name="Int. J. Syst. Evol. Microbiol.">
        <title>Complete genome sequence of Corynebacterium casei LMG S-19264T (=DSM 44701T), isolated from a smear-ripened cheese.</title>
        <authorList>
            <consortium name="US DOE Joint Genome Institute (JGI-PGF)"/>
            <person name="Walter F."/>
            <person name="Albersmeier A."/>
            <person name="Kalinowski J."/>
            <person name="Ruckert C."/>
        </authorList>
    </citation>
    <scope>NUCLEOTIDE SEQUENCE [LARGE SCALE GENOMIC DNA]</scope>
    <source>
        <strain evidence="1 2">KCTC 19473</strain>
    </source>
</reference>
<protein>
    <submittedName>
        <fullName evidence="1">Carboxyvinyl-carboxyphosphonate phosphorylmutase</fullName>
    </submittedName>
</protein>
<dbReference type="Proteomes" id="UP000654947">
    <property type="component" value="Unassembled WGS sequence"/>
</dbReference>
<name>A0A918XK91_9ACTN</name>
<dbReference type="Gene3D" id="3.20.20.60">
    <property type="entry name" value="Phosphoenolpyruvate-binding domains"/>
    <property type="match status" value="1"/>
</dbReference>
<keyword evidence="2" id="KW-1185">Reference proteome</keyword>
<dbReference type="GO" id="GO:0003824">
    <property type="term" value="F:catalytic activity"/>
    <property type="evidence" value="ECO:0007669"/>
    <property type="project" value="InterPro"/>
</dbReference>
<dbReference type="SUPFAM" id="SSF51621">
    <property type="entry name" value="Phosphoenolpyruvate/pyruvate domain"/>
    <property type="match status" value="1"/>
</dbReference>
<proteinExistence type="predicted"/>
<dbReference type="AlphaFoldDB" id="A0A918XK91"/>
<comment type="caution">
    <text evidence="1">The sequence shown here is derived from an EMBL/GenBank/DDBJ whole genome shotgun (WGS) entry which is preliminary data.</text>
</comment>
<organism evidence="1 2">
    <name type="scientific">Nocardiopsis kunsanensis</name>
    <dbReference type="NCBI Taxonomy" id="141693"/>
    <lineage>
        <taxon>Bacteria</taxon>
        <taxon>Bacillati</taxon>
        <taxon>Actinomycetota</taxon>
        <taxon>Actinomycetes</taxon>
        <taxon>Streptosporangiales</taxon>
        <taxon>Nocardiopsidaceae</taxon>
        <taxon>Nocardiopsis</taxon>
    </lineage>
</organism>
<dbReference type="EMBL" id="BMXL01000035">
    <property type="protein sequence ID" value="GHD35725.1"/>
    <property type="molecule type" value="Genomic_DNA"/>
</dbReference>
<accession>A0A918XK91</accession>
<evidence type="ECO:0000313" key="2">
    <source>
        <dbReference type="Proteomes" id="UP000654947"/>
    </source>
</evidence>
<dbReference type="CDD" id="cd00377">
    <property type="entry name" value="ICL_PEPM"/>
    <property type="match status" value="1"/>
</dbReference>
<dbReference type="PANTHER" id="PTHR42905:SF16">
    <property type="entry name" value="CARBOXYPHOSPHONOENOLPYRUVATE PHOSPHONOMUTASE-LIKE PROTEIN (AFU_ORTHOLOGUE AFUA_5G07230)"/>
    <property type="match status" value="1"/>
</dbReference>
<dbReference type="RefSeq" id="WP_083904649.1">
    <property type="nucleotide sequence ID" value="NZ_BMXL01000035.1"/>
</dbReference>
<gene>
    <name evidence="1" type="ORF">GCM10007147_42440</name>
</gene>
<evidence type="ECO:0000313" key="1">
    <source>
        <dbReference type="EMBL" id="GHD35725.1"/>
    </source>
</evidence>
<dbReference type="PANTHER" id="PTHR42905">
    <property type="entry name" value="PHOSPHOENOLPYRUVATE CARBOXYLASE"/>
    <property type="match status" value="1"/>
</dbReference>